<organism evidence="1 2">
    <name type="scientific">Ranatra chinensis</name>
    <dbReference type="NCBI Taxonomy" id="642074"/>
    <lineage>
        <taxon>Eukaryota</taxon>
        <taxon>Metazoa</taxon>
        <taxon>Ecdysozoa</taxon>
        <taxon>Arthropoda</taxon>
        <taxon>Hexapoda</taxon>
        <taxon>Insecta</taxon>
        <taxon>Pterygota</taxon>
        <taxon>Neoptera</taxon>
        <taxon>Paraneoptera</taxon>
        <taxon>Hemiptera</taxon>
        <taxon>Heteroptera</taxon>
        <taxon>Panheteroptera</taxon>
        <taxon>Nepomorpha</taxon>
        <taxon>Nepidae</taxon>
        <taxon>Ranatrinae</taxon>
        <taxon>Ranatra</taxon>
    </lineage>
</organism>
<dbReference type="EMBL" id="JBFDAA010000012">
    <property type="protein sequence ID" value="KAL1123058.1"/>
    <property type="molecule type" value="Genomic_DNA"/>
</dbReference>
<dbReference type="AlphaFoldDB" id="A0ABD0YPG7"/>
<proteinExistence type="predicted"/>
<accession>A0ABD0YPG7</accession>
<gene>
    <name evidence="1" type="ORF">AAG570_002146</name>
</gene>
<comment type="caution">
    <text evidence="1">The sequence shown here is derived from an EMBL/GenBank/DDBJ whole genome shotgun (WGS) entry which is preliminary data.</text>
</comment>
<reference evidence="1 2" key="1">
    <citation type="submission" date="2024-07" db="EMBL/GenBank/DDBJ databases">
        <title>Chromosome-level genome assembly of the water stick insect Ranatra chinensis (Heteroptera: Nepidae).</title>
        <authorList>
            <person name="Liu X."/>
        </authorList>
    </citation>
    <scope>NUCLEOTIDE SEQUENCE [LARGE SCALE GENOMIC DNA]</scope>
    <source>
        <strain evidence="1">Cailab_2021Rc</strain>
        <tissue evidence="1">Muscle</tissue>
    </source>
</reference>
<evidence type="ECO:0000313" key="2">
    <source>
        <dbReference type="Proteomes" id="UP001558652"/>
    </source>
</evidence>
<sequence length="353" mass="39969">MMSKHMFYQNKKQETMEIEPHSPIKKPGQPAARHFIPLEWSDENQAVVARSDGFEIQALEDPSRDALLTRSESITTSPGLAVDVSFTDLGGGGSKEAVCWQPLILNELELSVFKLEDLTVPYPQIKYNEHLGSRCPISYLFQPWQQKPIGLCGWYTVRQLPMNKYCSFTLGSKVRMAIRFFDKACTQSITEVMGQRICSGEIIFDENFESDKLKKWQTVVRFGGEYHERSRDAIVSGSVIRSPVAGSCRKSEMLQLDEVAVTTAEAQTIDSVRRRLNGWRVPNTPWLNDSKGVQVATVEISEKVRRLLRSLTTKHRRLPSSALMTMWAKFRRRRGVWGDISGDVVTAVVLVPA</sequence>
<keyword evidence="2" id="KW-1185">Reference proteome</keyword>
<dbReference type="Proteomes" id="UP001558652">
    <property type="component" value="Unassembled WGS sequence"/>
</dbReference>
<name>A0ABD0YPG7_9HEMI</name>
<evidence type="ECO:0000313" key="1">
    <source>
        <dbReference type="EMBL" id="KAL1123058.1"/>
    </source>
</evidence>
<protein>
    <submittedName>
        <fullName evidence="1">Uncharacterized protein</fullName>
    </submittedName>
</protein>